<evidence type="ECO:0000256" key="6">
    <source>
        <dbReference type="ARBA" id="ARBA00022660"/>
    </source>
</evidence>
<evidence type="ECO:0000256" key="10">
    <source>
        <dbReference type="ARBA" id="ARBA00022989"/>
    </source>
</evidence>
<evidence type="ECO:0000256" key="5">
    <source>
        <dbReference type="ARBA" id="ARBA00022448"/>
    </source>
</evidence>
<dbReference type="PANTHER" id="PTHR43507:SF20">
    <property type="entry name" value="NADH-UBIQUINONE OXIDOREDUCTASE CHAIN 4"/>
    <property type="match status" value="1"/>
</dbReference>
<dbReference type="GO" id="GO:0015990">
    <property type="term" value="P:electron transport coupled proton transport"/>
    <property type="evidence" value="ECO:0007669"/>
    <property type="project" value="TreeGrafter"/>
</dbReference>
<reference evidence="18" key="1">
    <citation type="journal article" date="1996" name="J. Mol. Evol.">
        <title>Complete DNA sequence of the mitochondrial genome of Cepaea nemoralis (Gastropoda: Pulmonata).</title>
        <authorList>
            <person name="Terrett J.A."/>
            <person name="Miles S."/>
            <person name="Thomas R.H."/>
        </authorList>
    </citation>
    <scope>NUCLEOTIDE SEQUENCE</scope>
    <source>
        <tissue evidence="18">Hepatopancreas</tissue>
    </source>
</reference>
<evidence type="ECO:0000256" key="16">
    <source>
        <dbReference type="RuleBase" id="RU003297"/>
    </source>
</evidence>
<comment type="catalytic activity">
    <reaction evidence="15 16">
        <text>a ubiquinone + NADH + 5 H(+)(in) = a ubiquinol + NAD(+) + 4 H(+)(out)</text>
        <dbReference type="Rhea" id="RHEA:29091"/>
        <dbReference type="Rhea" id="RHEA-COMP:9565"/>
        <dbReference type="Rhea" id="RHEA-COMP:9566"/>
        <dbReference type="ChEBI" id="CHEBI:15378"/>
        <dbReference type="ChEBI" id="CHEBI:16389"/>
        <dbReference type="ChEBI" id="CHEBI:17976"/>
        <dbReference type="ChEBI" id="CHEBI:57540"/>
        <dbReference type="ChEBI" id="CHEBI:57945"/>
        <dbReference type="EC" id="7.1.1.2"/>
    </reaction>
</comment>
<reference evidence="18" key="2">
    <citation type="journal article" date="1997" name="Genetics">
        <title>Evolution of pulmonate gastropod mitochondrial genomes: comparisons of gene organizations of Euhadra, Cepaea and Albinaria and implications of unusual tRNA secondary structures.</title>
        <authorList>
            <person name="Yamazaki N."/>
            <person name="Ueshima R."/>
            <person name="Terrett J.A."/>
            <person name="Yokobori S."/>
            <person name="Kaifu M."/>
            <person name="Segawa R."/>
            <person name="Kobayashi T."/>
            <person name="Numachi K."/>
            <person name="Ueda T."/>
            <person name="Nishikawa K."/>
            <person name="Watanabe K."/>
            <person name="Thomas R.H."/>
        </authorList>
    </citation>
    <scope>NUCLEOTIDE SEQUENCE</scope>
    <source>
        <tissue evidence="18">Hepatopancreas</tissue>
    </source>
</reference>
<dbReference type="EC" id="7.1.1.2" evidence="3 16"/>
<dbReference type="PANTHER" id="PTHR43507">
    <property type="entry name" value="NADH-UBIQUINONE OXIDOREDUCTASE CHAIN 4"/>
    <property type="match status" value="1"/>
</dbReference>
<evidence type="ECO:0000256" key="1">
    <source>
        <dbReference type="ARBA" id="ARBA00004225"/>
    </source>
</evidence>
<keyword evidence="9 16" id="KW-0249">Electron transport</keyword>
<feature type="transmembrane region" description="Helical" evidence="16">
    <location>
        <begin position="354"/>
        <end position="378"/>
    </location>
</feature>
<feature type="transmembrane region" description="Helical" evidence="16">
    <location>
        <begin position="156"/>
        <end position="183"/>
    </location>
</feature>
<feature type="domain" description="NADH:quinone oxidoreductase/Mrp antiporter transmembrane" evidence="17">
    <location>
        <begin position="83"/>
        <end position="354"/>
    </location>
</feature>
<evidence type="ECO:0000256" key="13">
    <source>
        <dbReference type="ARBA" id="ARBA00023128"/>
    </source>
</evidence>
<proteinExistence type="inferred from homology"/>
<dbReference type="InterPro" id="IPR003918">
    <property type="entry name" value="NADH_UbQ_OxRdtase"/>
</dbReference>
<keyword evidence="8" id="KW-1278">Translocase</keyword>
<dbReference type="GO" id="GO:0031966">
    <property type="term" value="C:mitochondrial membrane"/>
    <property type="evidence" value="ECO:0007669"/>
    <property type="project" value="UniProtKB-SubCell"/>
</dbReference>
<evidence type="ECO:0000313" key="18">
    <source>
        <dbReference type="EMBL" id="AAC09525.2"/>
    </source>
</evidence>
<dbReference type="GO" id="GO:0003954">
    <property type="term" value="F:NADH dehydrogenase activity"/>
    <property type="evidence" value="ECO:0007669"/>
    <property type="project" value="TreeGrafter"/>
</dbReference>
<feature type="transmembrane region" description="Helical" evidence="16">
    <location>
        <begin position="252"/>
        <end position="277"/>
    </location>
</feature>
<geneLocation type="mitochondrion" evidence="18"/>
<keyword evidence="6 16" id="KW-0679">Respiratory chain</keyword>
<feature type="transmembrane region" description="Helical" evidence="16">
    <location>
        <begin position="283"/>
        <end position="302"/>
    </location>
</feature>
<name>Q34184_CEPNE</name>
<protein>
    <recommendedName>
        <fullName evidence="4 16">NADH-ubiquinone oxidoreductase chain 4</fullName>
        <ecNumber evidence="3 16">7.1.1.2</ecNumber>
    </recommendedName>
</protein>
<feature type="transmembrane region" description="Helical" evidence="16">
    <location>
        <begin position="204"/>
        <end position="220"/>
    </location>
</feature>
<feature type="transmembrane region" description="Helical" evidence="16">
    <location>
        <begin position="398"/>
        <end position="417"/>
    </location>
</feature>
<feature type="transmembrane region" description="Helical" evidence="16">
    <location>
        <begin position="130"/>
        <end position="150"/>
    </location>
</feature>
<feature type="transmembrane region" description="Helical" evidence="16">
    <location>
        <begin position="314"/>
        <end position="334"/>
    </location>
</feature>
<evidence type="ECO:0000256" key="8">
    <source>
        <dbReference type="ARBA" id="ARBA00022967"/>
    </source>
</evidence>
<dbReference type="GO" id="GO:0008137">
    <property type="term" value="F:NADH dehydrogenase (ubiquinone) activity"/>
    <property type="evidence" value="ECO:0007669"/>
    <property type="project" value="UniProtKB-UniRule"/>
</dbReference>
<organism evidence="18">
    <name type="scientific">Cepaea nemoralis</name>
    <name type="common">Banded wood snail</name>
    <dbReference type="NCBI Taxonomy" id="28835"/>
    <lineage>
        <taxon>Eukaryota</taxon>
        <taxon>Metazoa</taxon>
        <taxon>Spiralia</taxon>
        <taxon>Lophotrochozoa</taxon>
        <taxon>Mollusca</taxon>
        <taxon>Gastropoda</taxon>
        <taxon>Heterobranchia</taxon>
        <taxon>Euthyneura</taxon>
        <taxon>Panpulmonata</taxon>
        <taxon>Eupulmonata</taxon>
        <taxon>Stylommatophora</taxon>
        <taxon>Helicina</taxon>
        <taxon>Helicoidea</taxon>
        <taxon>Helicidae</taxon>
        <taxon>Cepaea</taxon>
    </lineage>
</organism>
<dbReference type="EMBL" id="U23045">
    <property type="protein sequence ID" value="AAC09525.2"/>
    <property type="molecule type" value="Genomic_DNA"/>
</dbReference>
<keyword evidence="13 16" id="KW-0496">Mitochondrion</keyword>
<evidence type="ECO:0000256" key="7">
    <source>
        <dbReference type="ARBA" id="ARBA00022692"/>
    </source>
</evidence>
<keyword evidence="14 16" id="KW-0472">Membrane</keyword>
<feature type="transmembrane region" description="Helical" evidence="16">
    <location>
        <begin position="226"/>
        <end position="245"/>
    </location>
</feature>
<keyword evidence="7 16" id="KW-0812">Transmembrane</keyword>
<evidence type="ECO:0000256" key="12">
    <source>
        <dbReference type="ARBA" id="ARBA00023075"/>
    </source>
</evidence>
<accession>Q34184</accession>
<dbReference type="AlphaFoldDB" id="Q34184"/>
<dbReference type="GO" id="GO:0048039">
    <property type="term" value="F:ubiquinone binding"/>
    <property type="evidence" value="ECO:0007669"/>
    <property type="project" value="TreeGrafter"/>
</dbReference>
<evidence type="ECO:0000256" key="2">
    <source>
        <dbReference type="ARBA" id="ARBA00009025"/>
    </source>
</evidence>
<dbReference type="InterPro" id="IPR001750">
    <property type="entry name" value="ND/Mrp_TM"/>
</dbReference>
<dbReference type="PRINTS" id="PR01437">
    <property type="entry name" value="NUOXDRDTASE4"/>
</dbReference>
<keyword evidence="12 16" id="KW-0830">Ubiquinone</keyword>
<feature type="transmembrane region" description="Helical" evidence="16">
    <location>
        <begin position="65"/>
        <end position="84"/>
    </location>
</feature>
<feature type="transmembrane region" description="Helical" evidence="16">
    <location>
        <begin position="36"/>
        <end position="53"/>
    </location>
</feature>
<evidence type="ECO:0000256" key="11">
    <source>
        <dbReference type="ARBA" id="ARBA00023027"/>
    </source>
</evidence>
<evidence type="ECO:0000259" key="17">
    <source>
        <dbReference type="Pfam" id="PF00361"/>
    </source>
</evidence>
<keyword evidence="10 16" id="KW-1133">Transmembrane helix</keyword>
<dbReference type="GO" id="GO:0042773">
    <property type="term" value="P:ATP synthesis coupled electron transport"/>
    <property type="evidence" value="ECO:0007669"/>
    <property type="project" value="InterPro"/>
</dbReference>
<keyword evidence="5 16" id="KW-0813">Transport</keyword>
<comment type="function">
    <text evidence="16">Core subunit of the mitochondrial membrane respiratory chain NADH dehydrogenase (Complex I) which catalyzes electron transfer from NADH through the respiratory chain, using ubiquinone as an electron acceptor. Essential for the catalytic activity and assembly of complex I.</text>
</comment>
<comment type="similarity">
    <text evidence="2 16">Belongs to the complex I subunit 4 family.</text>
</comment>
<evidence type="ECO:0000256" key="3">
    <source>
        <dbReference type="ARBA" id="ARBA00012944"/>
    </source>
</evidence>
<sequence>MCGLIKLAAVGSVSLYYLFARPMNVYLFGQCFINMQMAWICHLFFLMSSIALLRLCATWQSWNPAFAMLALMLCLALSLCFLSSNLLAFYIFFEASLLPILFMIITWGYQPERIQAGMYMVMYTVRVPAPSLWVLYILSSTLCSLNVFVLSSLNTLFLPAALCFFSFFAFLVKLPVYGLYIWLQSHMVSRHLAGSMLLAGVQKLGGYGLFMFGSLLALLPSPAATYFLMIAALWGGVLAALICLAQVDIKALIAYSSVVHMSIVVIGYLSGTCYGYMSATVTMMGHGWASSGLFLLAYVTYTRAGSRSFLLTKGILNVAPVLAMLWFVFCSWMMAAPHWLLESIAIPASFAVNIKLVVVLLVIMFLSVGYNMYMFPYLTMAVQGLTHRLTGLCKHMSISKLLLICCRFFSCSAWTFYYL</sequence>
<evidence type="ECO:0000256" key="14">
    <source>
        <dbReference type="ARBA" id="ARBA00023136"/>
    </source>
</evidence>
<feature type="transmembrane region" description="Helical" evidence="16">
    <location>
        <begin position="90"/>
        <end position="109"/>
    </location>
</feature>
<evidence type="ECO:0000256" key="9">
    <source>
        <dbReference type="ARBA" id="ARBA00022982"/>
    </source>
</evidence>
<evidence type="ECO:0000256" key="15">
    <source>
        <dbReference type="ARBA" id="ARBA00049551"/>
    </source>
</evidence>
<dbReference type="Pfam" id="PF00361">
    <property type="entry name" value="Proton_antipo_M"/>
    <property type="match status" value="1"/>
</dbReference>
<comment type="subcellular location">
    <subcellularLocation>
        <location evidence="1 16">Mitochondrion membrane</location>
        <topology evidence="1 16">Multi-pass membrane protein</topology>
    </subcellularLocation>
</comment>
<keyword evidence="11 16" id="KW-0520">NAD</keyword>
<evidence type="ECO:0000256" key="4">
    <source>
        <dbReference type="ARBA" id="ARBA00021006"/>
    </source>
</evidence>